<reference evidence="2 3" key="1">
    <citation type="journal article" date="2019" name="Int. J. Syst. Evol. Microbiol.">
        <title>The Global Catalogue of Microorganisms (GCM) 10K type strain sequencing project: providing services to taxonomists for standard genome sequencing and annotation.</title>
        <authorList>
            <consortium name="The Broad Institute Genomics Platform"/>
            <consortium name="The Broad Institute Genome Sequencing Center for Infectious Disease"/>
            <person name="Wu L."/>
            <person name="Ma J."/>
        </authorList>
    </citation>
    <scope>NUCLEOTIDE SEQUENCE [LARGE SCALE GENOMIC DNA]</scope>
    <source>
        <strain evidence="2 3">LMG 29247</strain>
    </source>
</reference>
<dbReference type="SUPFAM" id="SSF55781">
    <property type="entry name" value="GAF domain-like"/>
    <property type="match status" value="1"/>
</dbReference>
<feature type="domain" description="IclR-ED" evidence="1">
    <location>
        <begin position="1"/>
        <end position="178"/>
    </location>
</feature>
<evidence type="ECO:0000313" key="2">
    <source>
        <dbReference type="EMBL" id="MFC6764363.1"/>
    </source>
</evidence>
<proteinExistence type="predicted"/>
<evidence type="ECO:0000313" key="3">
    <source>
        <dbReference type="Proteomes" id="UP001596383"/>
    </source>
</evidence>
<dbReference type="InterPro" id="IPR029016">
    <property type="entry name" value="GAF-like_dom_sf"/>
</dbReference>
<dbReference type="Gene3D" id="3.30.450.40">
    <property type="match status" value="1"/>
</dbReference>
<comment type="caution">
    <text evidence="2">The sequence shown here is derived from an EMBL/GenBank/DDBJ whole genome shotgun (WGS) entry which is preliminary data.</text>
</comment>
<accession>A0ABD5SH00</accession>
<sequence length="178" mass="19711">MIERNRIRVVNVARNTVKQLAEDTSEAVYLVVEEHGQAVYVDHVLGDRGVQTHGRLGTRMPLHGLASGKAILAYLPDKRIEEILNRHGLPKQTSNTITARQTLYEKLEKTRERGYAVNEQEANVGTRAVGAPILVDEEVIASIAVAGPANRITRNRLKDEVAGKILAAANEIEIMMQR</sequence>
<dbReference type="AlphaFoldDB" id="A0ABD5SH00"/>
<gene>
    <name evidence="2" type="ORF">ACFQE6_04700</name>
</gene>
<keyword evidence="3" id="KW-1185">Reference proteome</keyword>
<dbReference type="PANTHER" id="PTHR30136:SF35">
    <property type="entry name" value="HTH-TYPE TRANSCRIPTIONAL REGULATOR RV1719"/>
    <property type="match status" value="1"/>
</dbReference>
<name>A0ABD5SH00_9EURY</name>
<dbReference type="PANTHER" id="PTHR30136">
    <property type="entry name" value="HELIX-TURN-HELIX TRANSCRIPTIONAL REGULATOR, ICLR FAMILY"/>
    <property type="match status" value="1"/>
</dbReference>
<protein>
    <submittedName>
        <fullName evidence="2">IclR family transcriptional regulator</fullName>
    </submittedName>
</protein>
<dbReference type="InterPro" id="IPR050707">
    <property type="entry name" value="HTH_MetabolicPath_Reg"/>
</dbReference>
<dbReference type="PROSITE" id="PS51078">
    <property type="entry name" value="ICLR_ED"/>
    <property type="match status" value="1"/>
</dbReference>
<dbReference type="Proteomes" id="UP001596383">
    <property type="component" value="Unassembled WGS sequence"/>
</dbReference>
<dbReference type="InterPro" id="IPR014757">
    <property type="entry name" value="Tscrpt_reg_IclR_C"/>
</dbReference>
<organism evidence="2 3">
    <name type="scientific">Natrinema soli</name>
    <dbReference type="NCBI Taxonomy" id="1930624"/>
    <lineage>
        <taxon>Archaea</taxon>
        <taxon>Methanobacteriati</taxon>
        <taxon>Methanobacteriota</taxon>
        <taxon>Stenosarchaea group</taxon>
        <taxon>Halobacteria</taxon>
        <taxon>Halobacteriales</taxon>
        <taxon>Natrialbaceae</taxon>
        <taxon>Natrinema</taxon>
    </lineage>
</organism>
<dbReference type="EMBL" id="JBHSWV010000074">
    <property type="protein sequence ID" value="MFC6764363.1"/>
    <property type="molecule type" value="Genomic_DNA"/>
</dbReference>
<evidence type="ECO:0000259" key="1">
    <source>
        <dbReference type="PROSITE" id="PS51078"/>
    </source>
</evidence>
<dbReference type="Pfam" id="PF01614">
    <property type="entry name" value="IclR_C"/>
    <property type="match status" value="1"/>
</dbReference>